<accession>A0A0N5AYY4</accession>
<feature type="domain" description="Nuclear receptor" evidence="9">
    <location>
        <begin position="1"/>
        <end position="81"/>
    </location>
</feature>
<keyword evidence="3" id="KW-0862">Zinc</keyword>
<dbReference type="PANTHER" id="PTHR47519">
    <property type="entry name" value="NUCLEAR HORMONE RECEPTOR FAMILY MEMBER NHR-31-RELATED"/>
    <property type="match status" value="1"/>
</dbReference>
<dbReference type="SUPFAM" id="SSF57716">
    <property type="entry name" value="Glucocorticoid receptor-like (DNA-binding domain)"/>
    <property type="match status" value="1"/>
</dbReference>
<keyword evidence="10" id="KW-1185">Reference proteome</keyword>
<evidence type="ECO:0000256" key="4">
    <source>
        <dbReference type="ARBA" id="ARBA00023015"/>
    </source>
</evidence>
<evidence type="ECO:0000313" key="11">
    <source>
        <dbReference type="WBParaSite" id="SMUV_0001018601-mRNA-1"/>
    </source>
</evidence>
<dbReference type="InterPro" id="IPR052496">
    <property type="entry name" value="Orphan_Nuclear_Rcpt"/>
</dbReference>
<organism evidence="10 11">
    <name type="scientific">Syphacia muris</name>
    <dbReference type="NCBI Taxonomy" id="451379"/>
    <lineage>
        <taxon>Eukaryota</taxon>
        <taxon>Metazoa</taxon>
        <taxon>Ecdysozoa</taxon>
        <taxon>Nematoda</taxon>
        <taxon>Chromadorea</taxon>
        <taxon>Rhabditida</taxon>
        <taxon>Spirurina</taxon>
        <taxon>Oxyuridomorpha</taxon>
        <taxon>Oxyuroidea</taxon>
        <taxon>Oxyuridae</taxon>
        <taxon>Syphacia</taxon>
    </lineage>
</organism>
<dbReference type="SMART" id="SM00399">
    <property type="entry name" value="ZnF_C4"/>
    <property type="match status" value="1"/>
</dbReference>
<dbReference type="PROSITE" id="PS51257">
    <property type="entry name" value="PROKAR_LIPOPROTEIN"/>
    <property type="match status" value="1"/>
</dbReference>
<dbReference type="Pfam" id="PF00105">
    <property type="entry name" value="zf-C4"/>
    <property type="match status" value="1"/>
</dbReference>
<dbReference type="PANTHER" id="PTHR47519:SF2">
    <property type="entry name" value="NUCLEAR HORMONE RECEPTOR FAMILY MEMBER NHR-97"/>
    <property type="match status" value="1"/>
</dbReference>
<dbReference type="InterPro" id="IPR013088">
    <property type="entry name" value="Znf_NHR/GATA"/>
</dbReference>
<evidence type="ECO:0000256" key="2">
    <source>
        <dbReference type="ARBA" id="ARBA00022771"/>
    </source>
</evidence>
<dbReference type="GO" id="GO:0043565">
    <property type="term" value="F:sequence-specific DNA binding"/>
    <property type="evidence" value="ECO:0007669"/>
    <property type="project" value="InterPro"/>
</dbReference>
<name>A0A0N5AYY4_9BILA</name>
<evidence type="ECO:0000256" key="6">
    <source>
        <dbReference type="ARBA" id="ARBA00023163"/>
    </source>
</evidence>
<evidence type="ECO:0000256" key="8">
    <source>
        <dbReference type="ARBA" id="ARBA00023242"/>
    </source>
</evidence>
<dbReference type="PROSITE" id="PS51030">
    <property type="entry name" value="NUCLEAR_REC_DBD_2"/>
    <property type="match status" value="1"/>
</dbReference>
<keyword evidence="1" id="KW-0479">Metal-binding</keyword>
<keyword evidence="4" id="KW-0805">Transcription regulation</keyword>
<proteinExistence type="predicted"/>
<reference evidence="11" key="1">
    <citation type="submission" date="2017-02" db="UniProtKB">
        <authorList>
            <consortium name="WormBaseParasite"/>
        </authorList>
    </citation>
    <scope>IDENTIFICATION</scope>
</reference>
<evidence type="ECO:0000256" key="1">
    <source>
        <dbReference type="ARBA" id="ARBA00022723"/>
    </source>
</evidence>
<evidence type="ECO:0000256" key="3">
    <source>
        <dbReference type="ARBA" id="ARBA00022833"/>
    </source>
</evidence>
<dbReference type="InterPro" id="IPR001628">
    <property type="entry name" value="Znf_hrmn_rcpt"/>
</dbReference>
<dbReference type="GO" id="GO:0008270">
    <property type="term" value="F:zinc ion binding"/>
    <property type="evidence" value="ECO:0007669"/>
    <property type="project" value="UniProtKB-KW"/>
</dbReference>
<evidence type="ECO:0000256" key="7">
    <source>
        <dbReference type="ARBA" id="ARBA00023170"/>
    </source>
</evidence>
<evidence type="ECO:0000313" key="10">
    <source>
        <dbReference type="Proteomes" id="UP000046393"/>
    </source>
</evidence>
<dbReference type="STRING" id="451379.A0A0N5AYY4"/>
<dbReference type="Proteomes" id="UP000046393">
    <property type="component" value="Unplaced"/>
</dbReference>
<keyword evidence="8" id="KW-0539">Nucleus</keyword>
<dbReference type="WBParaSite" id="SMUV_0001018601-mRNA-1">
    <property type="protein sequence ID" value="SMUV_0001018601-mRNA-1"/>
    <property type="gene ID" value="SMUV_0001018601"/>
</dbReference>
<keyword evidence="7" id="KW-0675">Receptor</keyword>
<sequence>MVCGDRACSHHYYGVAACHGCKCFFWRSVKTNAQYVCRFGGNCAIDVISQISHLNELVQVALSGLSLCIVDVGSSANVLSSYISKRLQANFLVFEKSESSCETKILKKNPIIA</sequence>
<dbReference type="GO" id="GO:0003700">
    <property type="term" value="F:DNA-binding transcription factor activity"/>
    <property type="evidence" value="ECO:0007669"/>
    <property type="project" value="InterPro"/>
</dbReference>
<dbReference type="Gene3D" id="3.30.50.10">
    <property type="entry name" value="Erythroid Transcription Factor GATA-1, subunit A"/>
    <property type="match status" value="1"/>
</dbReference>
<dbReference type="AlphaFoldDB" id="A0A0N5AYY4"/>
<evidence type="ECO:0000259" key="9">
    <source>
        <dbReference type="PROSITE" id="PS51030"/>
    </source>
</evidence>
<keyword evidence="6" id="KW-0804">Transcription</keyword>
<protein>
    <submittedName>
        <fullName evidence="11">Nuclear receptor domain-containing protein</fullName>
    </submittedName>
</protein>
<keyword evidence="2" id="KW-0863">Zinc-finger</keyword>
<keyword evidence="5" id="KW-0238">DNA-binding</keyword>
<evidence type="ECO:0000256" key="5">
    <source>
        <dbReference type="ARBA" id="ARBA00023125"/>
    </source>
</evidence>